<dbReference type="EMBL" id="MGGW01000009">
    <property type="protein sequence ID" value="OGM54871.1"/>
    <property type="molecule type" value="Genomic_DNA"/>
</dbReference>
<comment type="caution">
    <text evidence="2">The sequence shown here is derived from an EMBL/GenBank/DDBJ whole genome shotgun (WGS) entry which is preliminary data.</text>
</comment>
<organism evidence="2 3">
    <name type="scientific">Candidatus Woesebacteria bacterium RIFCSPHIGHO2_12_FULL_41_24</name>
    <dbReference type="NCBI Taxonomy" id="1802510"/>
    <lineage>
        <taxon>Bacteria</taxon>
        <taxon>Candidatus Woeseibacteriota</taxon>
    </lineage>
</organism>
<accession>A0A1F8AT67</accession>
<sequence length="174" mass="19376">MVTISFSLDKGIRIFAKMYQWQKTRPHLSQLQNIYLKEGFYGLRSQDEPTPTTESNPLNEVFAALERASVKVDLIRKSGEKEVEKLQSGTATVTENGQDVPYAAILLSSHQLAVLKQMLTLGEQFNLSLTDSGGNRVTRSLKPEQIGLPAEPYNTGEPFSDFISGLTEPENIKD</sequence>
<dbReference type="Proteomes" id="UP000178603">
    <property type="component" value="Unassembled WGS sequence"/>
</dbReference>
<dbReference type="AlphaFoldDB" id="A0A1F8AT67"/>
<protein>
    <submittedName>
        <fullName evidence="2">Uncharacterized protein</fullName>
    </submittedName>
</protein>
<evidence type="ECO:0000313" key="3">
    <source>
        <dbReference type="Proteomes" id="UP000178603"/>
    </source>
</evidence>
<evidence type="ECO:0000313" key="2">
    <source>
        <dbReference type="EMBL" id="OGM54871.1"/>
    </source>
</evidence>
<gene>
    <name evidence="2" type="ORF">A3E44_01800</name>
</gene>
<evidence type="ECO:0000256" key="1">
    <source>
        <dbReference type="SAM" id="MobiDB-lite"/>
    </source>
</evidence>
<name>A0A1F8AT67_9BACT</name>
<reference evidence="2 3" key="1">
    <citation type="journal article" date="2016" name="Nat. Commun.">
        <title>Thousands of microbial genomes shed light on interconnected biogeochemical processes in an aquifer system.</title>
        <authorList>
            <person name="Anantharaman K."/>
            <person name="Brown C.T."/>
            <person name="Hug L.A."/>
            <person name="Sharon I."/>
            <person name="Castelle C.J."/>
            <person name="Probst A.J."/>
            <person name="Thomas B.C."/>
            <person name="Singh A."/>
            <person name="Wilkins M.J."/>
            <person name="Karaoz U."/>
            <person name="Brodie E.L."/>
            <person name="Williams K.H."/>
            <person name="Hubbard S.S."/>
            <person name="Banfield J.F."/>
        </authorList>
    </citation>
    <scope>NUCLEOTIDE SEQUENCE [LARGE SCALE GENOMIC DNA]</scope>
</reference>
<feature type="region of interest" description="Disordered" evidence="1">
    <location>
        <begin position="147"/>
        <end position="174"/>
    </location>
</feature>
<proteinExistence type="predicted"/>